<organism evidence="5 6">
    <name type="scientific">Microlunatus elymi</name>
    <dbReference type="NCBI Taxonomy" id="2596828"/>
    <lineage>
        <taxon>Bacteria</taxon>
        <taxon>Bacillati</taxon>
        <taxon>Actinomycetota</taxon>
        <taxon>Actinomycetes</taxon>
        <taxon>Propionibacteriales</taxon>
        <taxon>Propionibacteriaceae</taxon>
        <taxon>Microlunatus</taxon>
    </lineage>
</organism>
<dbReference type="InterPro" id="IPR043130">
    <property type="entry name" value="CDP-OH_PTrfase_TM_dom"/>
</dbReference>
<evidence type="ECO:0000256" key="2">
    <source>
        <dbReference type="RuleBase" id="RU003750"/>
    </source>
</evidence>
<dbReference type="Pfam" id="PF01066">
    <property type="entry name" value="CDP-OH_P_transf"/>
    <property type="match status" value="1"/>
</dbReference>
<dbReference type="KEGG" id="mik:FOE78_00925"/>
<dbReference type="Gene3D" id="1.20.120.1760">
    <property type="match status" value="1"/>
</dbReference>
<dbReference type="GO" id="GO:0016780">
    <property type="term" value="F:phosphotransferase activity, for other substituted phosphate groups"/>
    <property type="evidence" value="ECO:0007669"/>
    <property type="project" value="InterPro"/>
</dbReference>
<keyword evidence="6" id="KW-1185">Reference proteome</keyword>
<comment type="similarity">
    <text evidence="2">Belongs to the CDP-alcohol phosphatidyltransferase class-I family.</text>
</comment>
<keyword evidence="1 2" id="KW-0808">Transferase</keyword>
<feature type="transmembrane region" description="Helical" evidence="4">
    <location>
        <begin position="680"/>
        <end position="697"/>
    </location>
</feature>
<feature type="transmembrane region" description="Helical" evidence="4">
    <location>
        <begin position="629"/>
        <end position="648"/>
    </location>
</feature>
<dbReference type="InterPro" id="IPR048254">
    <property type="entry name" value="CDP_ALCOHOL_P_TRANSF_CS"/>
</dbReference>
<feature type="transmembrane region" description="Helical" evidence="4">
    <location>
        <begin position="655"/>
        <end position="674"/>
    </location>
</feature>
<feature type="region of interest" description="Disordered" evidence="3">
    <location>
        <begin position="81"/>
        <end position="115"/>
    </location>
</feature>
<dbReference type="InterPro" id="IPR000462">
    <property type="entry name" value="CDP-OH_P_trans"/>
</dbReference>
<dbReference type="EMBL" id="CP041692">
    <property type="protein sequence ID" value="QDP94669.1"/>
    <property type="molecule type" value="Genomic_DNA"/>
</dbReference>
<evidence type="ECO:0000256" key="4">
    <source>
        <dbReference type="SAM" id="Phobius"/>
    </source>
</evidence>
<feature type="compositionally biased region" description="Polar residues" evidence="3">
    <location>
        <begin position="773"/>
        <end position="789"/>
    </location>
</feature>
<dbReference type="PROSITE" id="PS00379">
    <property type="entry name" value="CDP_ALCOHOL_P_TRANSF"/>
    <property type="match status" value="1"/>
</dbReference>
<feature type="region of interest" description="Disordered" evidence="3">
    <location>
        <begin position="769"/>
        <end position="789"/>
    </location>
</feature>
<sequence>MSRTCPQSAVTARTLGPLSRVDVCGSATVSSAGYHAPVSELPPESSIGSPTPAGDAPLIGKAALIGNAGARSVRGSSRGADCVLLASPNGPSTRRSGPFPKSPGPAQGPQTEPKIPELVEGPLAEVCAPARLSTVDDLGRLAELAADGSGPLVLADAELRISLPAVLDLLDVPGDPTAALVADPRNIEAPRQPEVDLDRATVLRVGVDGRTIESAGSVRHRVGEPNRVSVGLLRVRAADRDRAAELWRTAVDELAGHPELITGNNLFDLALLILVRGGLPLGGQPLGYYDWSRPGRDHSHVGQRGLGSSPWRQRLRSASRLGDGAYSAAVVRPLSRLGTRLALRIGLTPNVITAISLGVGIVAGLLILTGTGWAWVAAAVLLQLALVIDCMDGEVARFTRRFSAFGGWLDGIGDRIKEYLVFAAVAAVGVRDGHSSAWLLAIIAMVIVTARHLEDYAYTDRTTVLRAAGAADRARALLRSILDPVDAGLAADPSARTSLPAPASRNQRISFWVKKIAHVPIAERYLILSLTLLTRQPLWVLIAAIAVSAFALAWTAGGRFLRALKTPDLSASQGAMATSAADRSGELDDQLDVGRLARFAGVVRIPYLICVAVMIGCWLAMILGICLGWWLLTLIAAVVLIFAVGGTLRAPLVHGLGWLALPLVWIAEAAVISALLADEVAGLLIFVTLAAIAYRRYELIYSIRLRGRMGPAPLLGLDGRLLLVAVLFAIAQLNGNVVEILSWGLVLLTTETLVEAVTGTLRRWRARPGAVTDTAQANRSPEANRSNEE</sequence>
<keyword evidence="4" id="KW-0472">Membrane</keyword>
<gene>
    <name evidence="5" type="ORF">FOE78_00925</name>
</gene>
<protein>
    <submittedName>
        <fullName evidence="5">CDP-alcohol phosphatidyltransferase family protein</fullName>
    </submittedName>
</protein>
<reference evidence="5 6" key="1">
    <citation type="submission" date="2019-07" db="EMBL/GenBank/DDBJ databases">
        <title>Microlunatus dokdonensis sp. nov. isolated from the rhizospheric soil of the wild plant Elymus tsukushiensis.</title>
        <authorList>
            <person name="Ghim S.-Y."/>
            <person name="Hwang Y.-J."/>
            <person name="Son J.-S."/>
            <person name="Shin J.-H."/>
        </authorList>
    </citation>
    <scope>NUCLEOTIDE SEQUENCE [LARGE SCALE GENOMIC DNA]</scope>
    <source>
        <strain evidence="5 6">KUDC0627</strain>
    </source>
</reference>
<dbReference type="AlphaFoldDB" id="A0A516PU50"/>
<keyword evidence="4" id="KW-1133">Transmembrane helix</keyword>
<feature type="transmembrane region" description="Helical" evidence="4">
    <location>
        <begin position="341"/>
        <end position="367"/>
    </location>
</feature>
<name>A0A516PU50_9ACTN</name>
<proteinExistence type="inferred from homology"/>
<accession>A0A516PU50</accession>
<dbReference type="Proteomes" id="UP000319263">
    <property type="component" value="Chromosome"/>
</dbReference>
<evidence type="ECO:0000313" key="5">
    <source>
        <dbReference type="EMBL" id="QDP94669.1"/>
    </source>
</evidence>
<dbReference type="GO" id="GO:0016020">
    <property type="term" value="C:membrane"/>
    <property type="evidence" value="ECO:0007669"/>
    <property type="project" value="InterPro"/>
</dbReference>
<feature type="transmembrane region" description="Helical" evidence="4">
    <location>
        <begin position="538"/>
        <end position="557"/>
    </location>
</feature>
<feature type="transmembrane region" description="Helical" evidence="4">
    <location>
        <begin position="605"/>
        <end position="623"/>
    </location>
</feature>
<evidence type="ECO:0000256" key="1">
    <source>
        <dbReference type="ARBA" id="ARBA00022679"/>
    </source>
</evidence>
<evidence type="ECO:0000256" key="3">
    <source>
        <dbReference type="SAM" id="MobiDB-lite"/>
    </source>
</evidence>
<dbReference type="OrthoDB" id="4850070at2"/>
<evidence type="ECO:0000313" key="6">
    <source>
        <dbReference type="Proteomes" id="UP000319263"/>
    </source>
</evidence>
<keyword evidence="4" id="KW-0812">Transmembrane</keyword>
<dbReference type="GO" id="GO:0008654">
    <property type="term" value="P:phospholipid biosynthetic process"/>
    <property type="evidence" value="ECO:0007669"/>
    <property type="project" value="InterPro"/>
</dbReference>